<feature type="transmembrane region" description="Helical" evidence="5">
    <location>
        <begin position="9"/>
        <end position="29"/>
    </location>
</feature>
<dbReference type="InterPro" id="IPR013766">
    <property type="entry name" value="Thioredoxin_domain"/>
</dbReference>
<evidence type="ECO:0000256" key="1">
    <source>
        <dbReference type="ARBA" id="ARBA00004196"/>
    </source>
</evidence>
<dbReference type="PANTHER" id="PTHR42852:SF6">
    <property type="entry name" value="THIOL:DISULFIDE INTERCHANGE PROTEIN DSBE"/>
    <property type="match status" value="1"/>
</dbReference>
<evidence type="ECO:0000259" key="6">
    <source>
        <dbReference type="PROSITE" id="PS51352"/>
    </source>
</evidence>
<dbReference type="InterPro" id="IPR000866">
    <property type="entry name" value="AhpC/TSA"/>
</dbReference>
<evidence type="ECO:0000313" key="7">
    <source>
        <dbReference type="EMBL" id="PJC56386.1"/>
    </source>
</evidence>
<dbReference type="GO" id="GO:0017004">
    <property type="term" value="P:cytochrome complex assembly"/>
    <property type="evidence" value="ECO:0007669"/>
    <property type="project" value="UniProtKB-KW"/>
</dbReference>
<dbReference type="Proteomes" id="UP000230391">
    <property type="component" value="Unassembled WGS sequence"/>
</dbReference>
<dbReference type="SUPFAM" id="SSF52833">
    <property type="entry name" value="Thioredoxin-like"/>
    <property type="match status" value="1"/>
</dbReference>
<dbReference type="PANTHER" id="PTHR42852">
    <property type="entry name" value="THIOL:DISULFIDE INTERCHANGE PROTEIN DSBE"/>
    <property type="match status" value="1"/>
</dbReference>
<keyword evidence="4" id="KW-0676">Redox-active center</keyword>
<name>A0A2M8FFH6_9BACT</name>
<dbReference type="EMBL" id="PFRD01000030">
    <property type="protein sequence ID" value="PJC56386.1"/>
    <property type="molecule type" value="Genomic_DNA"/>
</dbReference>
<dbReference type="Gene3D" id="3.40.30.10">
    <property type="entry name" value="Glutaredoxin"/>
    <property type="match status" value="1"/>
</dbReference>
<dbReference type="GO" id="GO:0016209">
    <property type="term" value="F:antioxidant activity"/>
    <property type="evidence" value="ECO:0007669"/>
    <property type="project" value="InterPro"/>
</dbReference>
<sequence>MKHPHEKSSYLYIMAVVIGIILVGGTVYVSRSGGGGNNETQAGKPNTAVVGTEQSEQRLAPNFTLNQLGGGTIELASYRGQKPVVLDFFATWCPNCRRDMPHLNNLYEKYKDQVEVIGIDLQEQASLVEPFVTDLGITFPIALDTQGKVSQLYGVRYTNFHVLIDKAGNVVGSVPGDIKESDITNLIGE</sequence>
<gene>
    <name evidence="7" type="ORF">CO026_00585</name>
</gene>
<accession>A0A2M8FFH6</accession>
<dbReference type="GO" id="GO:0030313">
    <property type="term" value="C:cell envelope"/>
    <property type="evidence" value="ECO:0007669"/>
    <property type="project" value="UniProtKB-SubCell"/>
</dbReference>
<organism evidence="7 8">
    <name type="scientific">Candidatus Kaiserbacteria bacterium CG_4_9_14_0_2_um_filter_41_32</name>
    <dbReference type="NCBI Taxonomy" id="1974601"/>
    <lineage>
        <taxon>Bacteria</taxon>
        <taxon>Candidatus Kaiseribacteriota</taxon>
    </lineage>
</organism>
<evidence type="ECO:0000256" key="2">
    <source>
        <dbReference type="ARBA" id="ARBA00022748"/>
    </source>
</evidence>
<dbReference type="InterPro" id="IPR036249">
    <property type="entry name" value="Thioredoxin-like_sf"/>
</dbReference>
<dbReference type="AlphaFoldDB" id="A0A2M8FFH6"/>
<protein>
    <recommendedName>
        <fullName evidence="6">Thioredoxin domain-containing protein</fullName>
    </recommendedName>
</protein>
<dbReference type="InterPro" id="IPR050553">
    <property type="entry name" value="Thioredoxin_ResA/DsbE_sf"/>
</dbReference>
<reference evidence="8" key="1">
    <citation type="submission" date="2017-09" db="EMBL/GenBank/DDBJ databases">
        <title>Depth-based differentiation of microbial function through sediment-hosted aquifers and enrichment of novel symbionts in the deep terrestrial subsurface.</title>
        <authorList>
            <person name="Probst A.J."/>
            <person name="Ladd B."/>
            <person name="Jarett J.K."/>
            <person name="Geller-Mcgrath D.E."/>
            <person name="Sieber C.M.K."/>
            <person name="Emerson J.B."/>
            <person name="Anantharaman K."/>
            <person name="Thomas B.C."/>
            <person name="Malmstrom R."/>
            <person name="Stieglmeier M."/>
            <person name="Klingl A."/>
            <person name="Woyke T."/>
            <person name="Ryan C.M."/>
            <person name="Banfield J.F."/>
        </authorList>
    </citation>
    <scope>NUCLEOTIDE SEQUENCE [LARGE SCALE GENOMIC DNA]</scope>
</reference>
<dbReference type="PROSITE" id="PS51352">
    <property type="entry name" value="THIOREDOXIN_2"/>
    <property type="match status" value="1"/>
</dbReference>
<dbReference type="GO" id="GO:0016491">
    <property type="term" value="F:oxidoreductase activity"/>
    <property type="evidence" value="ECO:0007669"/>
    <property type="project" value="InterPro"/>
</dbReference>
<evidence type="ECO:0000256" key="3">
    <source>
        <dbReference type="ARBA" id="ARBA00023157"/>
    </source>
</evidence>
<evidence type="ECO:0000256" key="5">
    <source>
        <dbReference type="SAM" id="Phobius"/>
    </source>
</evidence>
<evidence type="ECO:0000256" key="4">
    <source>
        <dbReference type="ARBA" id="ARBA00023284"/>
    </source>
</evidence>
<dbReference type="CDD" id="cd02966">
    <property type="entry name" value="TlpA_like_family"/>
    <property type="match status" value="1"/>
</dbReference>
<dbReference type="Pfam" id="PF00578">
    <property type="entry name" value="AhpC-TSA"/>
    <property type="match status" value="1"/>
</dbReference>
<keyword evidence="3" id="KW-1015">Disulfide bond</keyword>
<feature type="domain" description="Thioredoxin" evidence="6">
    <location>
        <begin position="54"/>
        <end position="189"/>
    </location>
</feature>
<keyword evidence="2" id="KW-0201">Cytochrome c-type biogenesis</keyword>
<evidence type="ECO:0000313" key="8">
    <source>
        <dbReference type="Proteomes" id="UP000230391"/>
    </source>
</evidence>
<keyword evidence="5" id="KW-1133">Transmembrane helix</keyword>
<keyword evidence="5" id="KW-0472">Membrane</keyword>
<comment type="subcellular location">
    <subcellularLocation>
        <location evidence="1">Cell envelope</location>
    </subcellularLocation>
</comment>
<keyword evidence="5" id="KW-0812">Transmembrane</keyword>
<proteinExistence type="predicted"/>
<comment type="caution">
    <text evidence="7">The sequence shown here is derived from an EMBL/GenBank/DDBJ whole genome shotgun (WGS) entry which is preliminary data.</text>
</comment>